<dbReference type="AlphaFoldDB" id="A0A317PX18"/>
<gene>
    <name evidence="2" type="ORF">DES37_111114</name>
</gene>
<sequence length="99" mass="10773">MAAALQWQLDNGTLSLSGILDQGSLLPLWSQRQVICQALSEIAVGELVRVDTAGLAILLHLVATSRSQGREVVLTGVNEKLDMLSKLYNLPESVFPYTH</sequence>
<dbReference type="PROSITE" id="PS50801">
    <property type="entry name" value="STAS"/>
    <property type="match status" value="1"/>
</dbReference>
<reference evidence="2 3" key="1">
    <citation type="submission" date="2018-05" db="EMBL/GenBank/DDBJ databases">
        <title>Genomic Encyclopedia of Type Strains, Phase IV (KMG-IV): sequencing the most valuable type-strain genomes for metagenomic binning, comparative biology and taxonomic classification.</title>
        <authorList>
            <person name="Goeker M."/>
        </authorList>
    </citation>
    <scope>NUCLEOTIDE SEQUENCE [LARGE SCALE GENOMIC DNA]</scope>
    <source>
        <strain evidence="2 3">DSM 19579</strain>
    </source>
</reference>
<comment type="caution">
    <text evidence="2">The sequence shown here is derived from an EMBL/GenBank/DDBJ whole genome shotgun (WGS) entry which is preliminary data.</text>
</comment>
<keyword evidence="3" id="KW-1185">Reference proteome</keyword>
<dbReference type="NCBIfam" id="NF033618">
    <property type="entry name" value="mlaB_1"/>
    <property type="match status" value="1"/>
</dbReference>
<organism evidence="2 3">
    <name type="scientific">Mangrovibacter plantisponsor</name>
    <dbReference type="NCBI Taxonomy" id="451513"/>
    <lineage>
        <taxon>Bacteria</taxon>
        <taxon>Pseudomonadati</taxon>
        <taxon>Pseudomonadota</taxon>
        <taxon>Gammaproteobacteria</taxon>
        <taxon>Enterobacterales</taxon>
        <taxon>Enterobacteriaceae</taxon>
        <taxon>Mangrovibacter</taxon>
    </lineage>
</organism>
<dbReference type="SUPFAM" id="SSF52091">
    <property type="entry name" value="SpoIIaa-like"/>
    <property type="match status" value="1"/>
</dbReference>
<name>A0A317PX18_9ENTR</name>
<proteinExistence type="predicted"/>
<dbReference type="InterPro" id="IPR052746">
    <property type="entry name" value="MlaB_ABC_Transporter"/>
</dbReference>
<dbReference type="EMBL" id="QGTS01000011">
    <property type="protein sequence ID" value="PWW06039.1"/>
    <property type="molecule type" value="Genomic_DNA"/>
</dbReference>
<dbReference type="Proteomes" id="UP000246744">
    <property type="component" value="Unassembled WGS sequence"/>
</dbReference>
<dbReference type="InterPro" id="IPR049743">
    <property type="entry name" value="MlaB"/>
</dbReference>
<evidence type="ECO:0000313" key="2">
    <source>
        <dbReference type="EMBL" id="PWW06039.1"/>
    </source>
</evidence>
<dbReference type="PANTHER" id="PTHR35849:SF1">
    <property type="entry name" value="INTERMEMBRANE PHOSPHOLIPID TRANSPORT SYSTEM BINDING PROTEIN MLAB"/>
    <property type="match status" value="1"/>
</dbReference>
<dbReference type="InterPro" id="IPR058548">
    <property type="entry name" value="MlaB-like_STAS"/>
</dbReference>
<dbReference type="InterPro" id="IPR036513">
    <property type="entry name" value="STAS_dom_sf"/>
</dbReference>
<feature type="domain" description="STAS" evidence="1">
    <location>
        <begin position="42"/>
        <end position="99"/>
    </location>
</feature>
<dbReference type="Pfam" id="PF13466">
    <property type="entry name" value="STAS_2"/>
    <property type="match status" value="1"/>
</dbReference>
<dbReference type="OrthoDB" id="5687860at2"/>
<dbReference type="PANTHER" id="PTHR35849">
    <property type="entry name" value="BLR2341 PROTEIN"/>
    <property type="match status" value="1"/>
</dbReference>
<dbReference type="Gene3D" id="3.30.750.24">
    <property type="entry name" value="STAS domain"/>
    <property type="match status" value="1"/>
</dbReference>
<protein>
    <submittedName>
        <fullName evidence="2">Phospholipid transport system transporter-binding protein</fullName>
    </submittedName>
</protein>
<evidence type="ECO:0000259" key="1">
    <source>
        <dbReference type="PROSITE" id="PS50801"/>
    </source>
</evidence>
<accession>A0A317PX18</accession>
<dbReference type="InterPro" id="IPR002645">
    <property type="entry name" value="STAS_dom"/>
</dbReference>
<dbReference type="RefSeq" id="WP_036104891.1">
    <property type="nucleotide sequence ID" value="NZ_QGTS01000011.1"/>
</dbReference>
<evidence type="ECO:0000313" key="3">
    <source>
        <dbReference type="Proteomes" id="UP000246744"/>
    </source>
</evidence>